<dbReference type="Gene3D" id="3.30.1360.200">
    <property type="match status" value="1"/>
</dbReference>
<dbReference type="InterPro" id="IPR054384">
    <property type="entry name" value="SecDF_P1_head"/>
</dbReference>
<accession>A0ABY7SSR2</accession>
<evidence type="ECO:0000313" key="4">
    <source>
        <dbReference type="Proteomes" id="UP001219349"/>
    </source>
</evidence>
<dbReference type="Pfam" id="PF22599">
    <property type="entry name" value="SecDF_P1_head"/>
    <property type="match status" value="1"/>
</dbReference>
<protein>
    <recommendedName>
        <fullName evidence="2">SecDF P1 head subdomain domain-containing protein</fullName>
    </recommendedName>
</protein>
<keyword evidence="4" id="KW-1185">Reference proteome</keyword>
<dbReference type="Proteomes" id="UP001219349">
    <property type="component" value="Plasmid p90204"/>
</dbReference>
<evidence type="ECO:0000259" key="2">
    <source>
        <dbReference type="Pfam" id="PF22599"/>
    </source>
</evidence>
<feature type="domain" description="SecDF P1 head subdomain" evidence="2">
    <location>
        <begin position="32"/>
        <end position="92"/>
    </location>
</feature>
<evidence type="ECO:0000256" key="1">
    <source>
        <dbReference type="SAM" id="SignalP"/>
    </source>
</evidence>
<sequence length="123" mass="13372">MPFPKRALFAVFALLSMAAPSWAESLNLRVANGQISDGGKTLSVTLAPQSGRDFATFTRMHVGERMAISFENNVLIAPTLRGAIFASSGQLSLPLGLPEEQVQRMRDQLQRGDLFLRVTAPAE</sequence>
<evidence type="ECO:0000313" key="3">
    <source>
        <dbReference type="EMBL" id="WCR09171.1"/>
    </source>
</evidence>
<keyword evidence="3" id="KW-0614">Plasmid</keyword>
<dbReference type="EMBL" id="CP067137">
    <property type="protein sequence ID" value="WCR09171.1"/>
    <property type="molecule type" value="Genomic_DNA"/>
</dbReference>
<feature type="signal peptide" evidence="1">
    <location>
        <begin position="1"/>
        <end position="23"/>
    </location>
</feature>
<organism evidence="3 4">
    <name type="scientific">Paracoccus fistulariae</name>
    <dbReference type="NCBI Taxonomy" id="658446"/>
    <lineage>
        <taxon>Bacteria</taxon>
        <taxon>Pseudomonadati</taxon>
        <taxon>Pseudomonadota</taxon>
        <taxon>Alphaproteobacteria</taxon>
        <taxon>Rhodobacterales</taxon>
        <taxon>Paracoccaceae</taxon>
        <taxon>Paracoccus</taxon>
    </lineage>
</organism>
<proteinExistence type="predicted"/>
<gene>
    <name evidence="3" type="ORF">JHX87_18305</name>
</gene>
<keyword evidence="1" id="KW-0732">Signal</keyword>
<feature type="chain" id="PRO_5045937040" description="SecDF P1 head subdomain domain-containing protein" evidence="1">
    <location>
        <begin position="24"/>
        <end position="123"/>
    </location>
</feature>
<reference evidence="3 4" key="1">
    <citation type="submission" date="2021-01" db="EMBL/GenBank/DDBJ databases">
        <title>Biogeographic distribution of Paracoccus.</title>
        <authorList>
            <person name="Hollensteiner J."/>
            <person name="Leineberger J."/>
            <person name="Brinkhoff T."/>
            <person name="Daniel R."/>
        </authorList>
    </citation>
    <scope>NUCLEOTIDE SEQUENCE [LARGE SCALE GENOMIC DNA]</scope>
    <source>
        <strain evidence="3 4">KCTC 22803</strain>
        <plasmid evidence="3 4">p90204</plasmid>
    </source>
</reference>
<name>A0ABY7SSR2_9RHOB</name>
<dbReference type="RefSeq" id="WP_271886818.1">
    <property type="nucleotide sequence ID" value="NZ_CP067137.1"/>
</dbReference>
<geneLocation type="plasmid" evidence="3 4">
    <name>p90204</name>
</geneLocation>